<keyword evidence="7" id="KW-1185">Reference proteome</keyword>
<dbReference type="Proteomes" id="UP000603904">
    <property type="component" value="Unassembled WGS sequence"/>
</dbReference>
<keyword evidence="1" id="KW-0678">Repressor</keyword>
<dbReference type="EMBL" id="BOOC01000015">
    <property type="protein sequence ID" value="GIH40722.1"/>
    <property type="molecule type" value="Genomic_DNA"/>
</dbReference>
<evidence type="ECO:0000256" key="3">
    <source>
        <dbReference type="ARBA" id="ARBA00023125"/>
    </source>
</evidence>
<evidence type="ECO:0000259" key="5">
    <source>
        <dbReference type="PROSITE" id="PS50932"/>
    </source>
</evidence>
<dbReference type="PANTHER" id="PTHR30146">
    <property type="entry name" value="LACI-RELATED TRANSCRIPTIONAL REPRESSOR"/>
    <property type="match status" value="1"/>
</dbReference>
<feature type="domain" description="HTH lacI-type" evidence="5">
    <location>
        <begin position="3"/>
        <end position="57"/>
    </location>
</feature>
<dbReference type="SUPFAM" id="SSF53822">
    <property type="entry name" value="Periplasmic binding protein-like I"/>
    <property type="match status" value="1"/>
</dbReference>
<sequence>MVVDLRKVAAASGVSLSTASRALSGSGRVSAATRERVRQVAEDLGYRPNALARGLRTNHSRLIGLVITNLVNASLHVIAEVVHDRLKASGYHLVLCITGDDAGEERAYVETLRDHNVDGVLVVGSDDEAVQSLRETDIPAIHLARRPRRPAGDCVLGADIEGAREATRYLLGLSHQRIAVVAGPPAVTSGYERLAGHRLALDEAGVPYRDDLVFQGPLEPAWGAEAAARMLALPEGRRPTAVLVTNHEAAFGLLPALRERGVRIPGELSVLCYEDADMLRWWDPGITVMDNNAARMGDLAVSLLLDRIVANPGSTGQTPTEYRVGAQLVIRQSCVIAES</sequence>
<dbReference type="Gene3D" id="1.10.260.40">
    <property type="entry name" value="lambda repressor-like DNA-binding domains"/>
    <property type="match status" value="1"/>
</dbReference>
<keyword evidence="2" id="KW-0805">Transcription regulation</keyword>
<accession>A0ABQ4G0Y2</accession>
<keyword evidence="3" id="KW-0238">DNA-binding</keyword>
<dbReference type="InterPro" id="IPR010982">
    <property type="entry name" value="Lambda_DNA-bd_dom_sf"/>
</dbReference>
<dbReference type="CDD" id="cd06267">
    <property type="entry name" value="PBP1_LacI_sugar_binding-like"/>
    <property type="match status" value="1"/>
</dbReference>
<name>A0ABQ4G0Y2_9ACTN</name>
<keyword evidence="4" id="KW-0804">Transcription</keyword>
<dbReference type="CDD" id="cd01392">
    <property type="entry name" value="HTH_LacI"/>
    <property type="match status" value="1"/>
</dbReference>
<comment type="caution">
    <text evidence="6">The sequence shown here is derived from an EMBL/GenBank/DDBJ whole genome shotgun (WGS) entry which is preliminary data.</text>
</comment>
<evidence type="ECO:0000313" key="7">
    <source>
        <dbReference type="Proteomes" id="UP000603904"/>
    </source>
</evidence>
<dbReference type="PROSITE" id="PS50932">
    <property type="entry name" value="HTH_LACI_2"/>
    <property type="match status" value="1"/>
</dbReference>
<dbReference type="PANTHER" id="PTHR30146:SF148">
    <property type="entry name" value="HTH-TYPE TRANSCRIPTIONAL REPRESSOR PURR-RELATED"/>
    <property type="match status" value="1"/>
</dbReference>
<dbReference type="RefSeq" id="WP_204058113.1">
    <property type="nucleotide sequence ID" value="NZ_BAAAGP010000041.1"/>
</dbReference>
<evidence type="ECO:0000313" key="6">
    <source>
        <dbReference type="EMBL" id="GIH40722.1"/>
    </source>
</evidence>
<dbReference type="Pfam" id="PF00356">
    <property type="entry name" value="LacI"/>
    <property type="match status" value="1"/>
</dbReference>
<protein>
    <submittedName>
        <fullName evidence="6">LacI family transcriptional regulator</fullName>
    </submittedName>
</protein>
<proteinExistence type="predicted"/>
<dbReference type="InterPro" id="IPR046335">
    <property type="entry name" value="LacI/GalR-like_sensor"/>
</dbReference>
<organism evidence="6 7">
    <name type="scientific">Microbispora corallina</name>
    <dbReference type="NCBI Taxonomy" id="83302"/>
    <lineage>
        <taxon>Bacteria</taxon>
        <taxon>Bacillati</taxon>
        <taxon>Actinomycetota</taxon>
        <taxon>Actinomycetes</taxon>
        <taxon>Streptosporangiales</taxon>
        <taxon>Streptosporangiaceae</taxon>
        <taxon>Microbispora</taxon>
    </lineage>
</organism>
<evidence type="ECO:0000256" key="2">
    <source>
        <dbReference type="ARBA" id="ARBA00023015"/>
    </source>
</evidence>
<dbReference type="InterPro" id="IPR000843">
    <property type="entry name" value="HTH_LacI"/>
</dbReference>
<dbReference type="SMART" id="SM00354">
    <property type="entry name" value="HTH_LACI"/>
    <property type="match status" value="1"/>
</dbReference>
<dbReference type="Pfam" id="PF13377">
    <property type="entry name" value="Peripla_BP_3"/>
    <property type="match status" value="1"/>
</dbReference>
<dbReference type="SUPFAM" id="SSF47413">
    <property type="entry name" value="lambda repressor-like DNA-binding domains"/>
    <property type="match status" value="1"/>
</dbReference>
<gene>
    <name evidence="6" type="ORF">Mco01_37220</name>
</gene>
<dbReference type="InterPro" id="IPR028082">
    <property type="entry name" value="Peripla_BP_I"/>
</dbReference>
<reference evidence="6 7" key="1">
    <citation type="submission" date="2021-01" db="EMBL/GenBank/DDBJ databases">
        <title>Whole genome shotgun sequence of Microbispora corallina NBRC 16416.</title>
        <authorList>
            <person name="Komaki H."/>
            <person name="Tamura T."/>
        </authorList>
    </citation>
    <scope>NUCLEOTIDE SEQUENCE [LARGE SCALE GENOMIC DNA]</scope>
    <source>
        <strain evidence="6 7">NBRC 16416</strain>
    </source>
</reference>
<dbReference type="Gene3D" id="3.40.50.2300">
    <property type="match status" value="2"/>
</dbReference>
<evidence type="ECO:0000256" key="4">
    <source>
        <dbReference type="ARBA" id="ARBA00023163"/>
    </source>
</evidence>
<evidence type="ECO:0000256" key="1">
    <source>
        <dbReference type="ARBA" id="ARBA00022491"/>
    </source>
</evidence>